<sequence>MPLLTLQVSRDSGVTWDDHKSFGSSDGLGPLADAGWPPCECRRCRAEEKAAYYQERRRSRR</sequence>
<keyword evidence="2" id="KW-1185">Reference proteome</keyword>
<organism evidence="1 2">
    <name type="scientific">Streptomyces cadmiisoli</name>
    <dbReference type="NCBI Taxonomy" id="2184053"/>
    <lineage>
        <taxon>Bacteria</taxon>
        <taxon>Bacillati</taxon>
        <taxon>Actinomycetota</taxon>
        <taxon>Actinomycetes</taxon>
        <taxon>Kitasatosporales</taxon>
        <taxon>Streptomycetaceae</taxon>
        <taxon>Streptomyces</taxon>
        <taxon>Streptomyces aurantiacus group</taxon>
    </lineage>
</organism>
<dbReference type="Proteomes" id="UP000249616">
    <property type="component" value="Plasmid unnamed1"/>
</dbReference>
<keyword evidence="1" id="KW-0614">Plasmid</keyword>
<evidence type="ECO:0000313" key="2">
    <source>
        <dbReference type="Proteomes" id="UP000249616"/>
    </source>
</evidence>
<name>A0A2Z4JCZ8_9ACTN</name>
<evidence type="ECO:0000313" key="1">
    <source>
        <dbReference type="EMBL" id="AWW43042.1"/>
    </source>
</evidence>
<dbReference type="EMBL" id="CP030074">
    <property type="protein sequence ID" value="AWW43042.1"/>
    <property type="molecule type" value="Genomic_DNA"/>
</dbReference>
<protein>
    <submittedName>
        <fullName evidence="1">Uncharacterized protein</fullName>
    </submittedName>
</protein>
<geneLocation type="plasmid" evidence="1 2">
    <name>unnamed1</name>
</geneLocation>
<dbReference type="AlphaFoldDB" id="A0A2Z4JCZ8"/>
<dbReference type="KEGG" id="scad:DN051_41130"/>
<reference evidence="2" key="1">
    <citation type="submission" date="2018-06" db="EMBL/GenBank/DDBJ databases">
        <authorList>
            <person name="Li K."/>
        </authorList>
    </citation>
    <scope>NUCLEOTIDE SEQUENCE [LARGE SCALE GENOMIC DNA]</scope>
    <source>
        <strain evidence="2">ZFG47</strain>
        <plasmid evidence="2">unnamed1</plasmid>
    </source>
</reference>
<accession>A0A2Z4JCZ8</accession>
<dbReference type="GeneID" id="32597388"/>
<proteinExistence type="predicted"/>
<gene>
    <name evidence="1" type="ORF">DN051_41130</name>
</gene>
<dbReference type="RefSeq" id="WP_053758854.1">
    <property type="nucleotide sequence ID" value="NZ_CP030074.1"/>
</dbReference>